<name>A0AA39F1D4_MICHY</name>
<dbReference type="Proteomes" id="UP001168972">
    <property type="component" value="Unassembled WGS sequence"/>
</dbReference>
<evidence type="ECO:0000256" key="4">
    <source>
        <dbReference type="ARBA" id="ARBA00023125"/>
    </source>
</evidence>
<keyword evidence="3" id="KW-0862">Zinc</keyword>
<accession>A0AA39F1D4</accession>
<proteinExistence type="predicted"/>
<keyword evidence="2 5" id="KW-0863">Zinc-finger</keyword>
<evidence type="ECO:0000313" key="7">
    <source>
        <dbReference type="EMBL" id="KAK0159478.1"/>
    </source>
</evidence>
<dbReference type="GO" id="GO:0008270">
    <property type="term" value="F:zinc ion binding"/>
    <property type="evidence" value="ECO:0007669"/>
    <property type="project" value="UniProtKB-KW"/>
</dbReference>
<sequence>MSHGRVVPEPELWKRGRKERYSIRDPQVFCCVPGCRTDNKSELSFHKPPVKKDFAKEWLLSLKMTHFRPSMRVCSQHFTTQDFFFPSLRPFSPDDLAQAAFM</sequence>
<reference evidence="7" key="2">
    <citation type="submission" date="2023-03" db="EMBL/GenBank/DDBJ databases">
        <authorList>
            <person name="Inwood S.N."/>
            <person name="Skelly J.G."/>
            <person name="Guhlin J."/>
            <person name="Harrop T.W.R."/>
            <person name="Goldson S.G."/>
            <person name="Dearden P.K."/>
        </authorList>
    </citation>
    <scope>NUCLEOTIDE SEQUENCE</scope>
    <source>
        <strain evidence="7">Lincoln</strain>
        <tissue evidence="7">Whole body</tissue>
    </source>
</reference>
<reference evidence="7" key="1">
    <citation type="journal article" date="2023" name="bioRxiv">
        <title>Scaffold-level genome assemblies of two parasitoid biocontrol wasps reveal the parthenogenesis mechanism and an associated novel virus.</title>
        <authorList>
            <person name="Inwood S."/>
            <person name="Skelly J."/>
            <person name="Guhlin J."/>
            <person name="Harrop T."/>
            <person name="Goldson S."/>
            <person name="Dearden P."/>
        </authorList>
    </citation>
    <scope>NUCLEOTIDE SEQUENCE</scope>
    <source>
        <strain evidence="7">Lincoln</strain>
        <tissue evidence="7">Whole body</tissue>
    </source>
</reference>
<keyword evidence="4 5" id="KW-0238">DNA-binding</keyword>
<dbReference type="SMART" id="SM00980">
    <property type="entry name" value="THAP"/>
    <property type="match status" value="1"/>
</dbReference>
<dbReference type="Pfam" id="PF05485">
    <property type="entry name" value="THAP"/>
    <property type="match status" value="1"/>
</dbReference>
<evidence type="ECO:0000256" key="5">
    <source>
        <dbReference type="PROSITE-ProRule" id="PRU00309"/>
    </source>
</evidence>
<evidence type="ECO:0000313" key="8">
    <source>
        <dbReference type="Proteomes" id="UP001168972"/>
    </source>
</evidence>
<feature type="domain" description="THAP-type" evidence="6">
    <location>
        <begin position="25"/>
        <end position="102"/>
    </location>
</feature>
<dbReference type="PROSITE" id="PS50950">
    <property type="entry name" value="ZF_THAP"/>
    <property type="match status" value="1"/>
</dbReference>
<organism evidence="7 8">
    <name type="scientific">Microctonus hyperodae</name>
    <name type="common">Parasitoid wasp</name>
    <dbReference type="NCBI Taxonomy" id="165561"/>
    <lineage>
        <taxon>Eukaryota</taxon>
        <taxon>Metazoa</taxon>
        <taxon>Ecdysozoa</taxon>
        <taxon>Arthropoda</taxon>
        <taxon>Hexapoda</taxon>
        <taxon>Insecta</taxon>
        <taxon>Pterygota</taxon>
        <taxon>Neoptera</taxon>
        <taxon>Endopterygota</taxon>
        <taxon>Hymenoptera</taxon>
        <taxon>Apocrita</taxon>
        <taxon>Ichneumonoidea</taxon>
        <taxon>Braconidae</taxon>
        <taxon>Euphorinae</taxon>
        <taxon>Microctonus</taxon>
    </lineage>
</organism>
<dbReference type="AlphaFoldDB" id="A0AA39F1D4"/>
<gene>
    <name evidence="7" type="ORF">PV327_011080</name>
</gene>
<dbReference type="Gene3D" id="6.20.210.20">
    <property type="entry name" value="THAP domain"/>
    <property type="match status" value="1"/>
</dbReference>
<keyword evidence="1" id="KW-0479">Metal-binding</keyword>
<evidence type="ECO:0000259" key="6">
    <source>
        <dbReference type="PROSITE" id="PS50950"/>
    </source>
</evidence>
<dbReference type="InterPro" id="IPR006612">
    <property type="entry name" value="THAP_Znf"/>
</dbReference>
<protein>
    <recommendedName>
        <fullName evidence="6">THAP-type domain-containing protein</fullName>
    </recommendedName>
</protein>
<evidence type="ECO:0000256" key="1">
    <source>
        <dbReference type="ARBA" id="ARBA00022723"/>
    </source>
</evidence>
<evidence type="ECO:0000256" key="3">
    <source>
        <dbReference type="ARBA" id="ARBA00022833"/>
    </source>
</evidence>
<evidence type="ECO:0000256" key="2">
    <source>
        <dbReference type="ARBA" id="ARBA00022771"/>
    </source>
</evidence>
<dbReference type="GO" id="GO:0003677">
    <property type="term" value="F:DNA binding"/>
    <property type="evidence" value="ECO:0007669"/>
    <property type="project" value="UniProtKB-UniRule"/>
</dbReference>
<dbReference type="SUPFAM" id="SSF57716">
    <property type="entry name" value="Glucocorticoid receptor-like (DNA-binding domain)"/>
    <property type="match status" value="1"/>
</dbReference>
<dbReference type="InterPro" id="IPR038441">
    <property type="entry name" value="THAP_Znf_sf"/>
</dbReference>
<keyword evidence="8" id="KW-1185">Reference proteome</keyword>
<dbReference type="EMBL" id="JAQQBR010001902">
    <property type="protein sequence ID" value="KAK0159478.1"/>
    <property type="molecule type" value="Genomic_DNA"/>
</dbReference>
<comment type="caution">
    <text evidence="7">The sequence shown here is derived from an EMBL/GenBank/DDBJ whole genome shotgun (WGS) entry which is preliminary data.</text>
</comment>